<dbReference type="GO" id="GO:0008276">
    <property type="term" value="F:protein methyltransferase activity"/>
    <property type="evidence" value="ECO:0007669"/>
    <property type="project" value="InterPro"/>
</dbReference>
<dbReference type="GO" id="GO:0009236">
    <property type="term" value="P:cobalamin biosynthetic process"/>
    <property type="evidence" value="ECO:0007669"/>
    <property type="project" value="UniProtKB-UniPathway"/>
</dbReference>
<evidence type="ECO:0000256" key="2">
    <source>
        <dbReference type="ARBA" id="ARBA00022573"/>
    </source>
</evidence>
<dbReference type="NCBIfam" id="TIGR02469">
    <property type="entry name" value="CbiT"/>
    <property type="match status" value="1"/>
</dbReference>
<reference evidence="7 8" key="1">
    <citation type="submission" date="2020-01" db="EMBL/GenBank/DDBJ databases">
        <title>Whole genome sequence of Heliobacterium gestii DSM 11169.</title>
        <authorList>
            <person name="Kyndt J.A."/>
            <person name="Meyer T.E."/>
        </authorList>
    </citation>
    <scope>NUCLEOTIDE SEQUENCE [LARGE SCALE GENOMIC DNA]</scope>
    <source>
        <strain evidence="7 8">DSM 11169</strain>
    </source>
</reference>
<dbReference type="Gene3D" id="3.40.50.150">
    <property type="entry name" value="Vaccinia Virus protein VP39"/>
    <property type="match status" value="1"/>
</dbReference>
<dbReference type="OrthoDB" id="9780707at2"/>
<proteinExistence type="predicted"/>
<dbReference type="InterPro" id="IPR014008">
    <property type="entry name" value="Cbl_synth_MTase_CbiT"/>
</dbReference>
<evidence type="ECO:0000313" key="8">
    <source>
        <dbReference type="Proteomes" id="UP000471031"/>
    </source>
</evidence>
<evidence type="ECO:0000256" key="5">
    <source>
        <dbReference type="ARBA" id="ARBA00022691"/>
    </source>
</evidence>
<dbReference type="Proteomes" id="UP000471031">
    <property type="component" value="Unassembled WGS sequence"/>
</dbReference>
<dbReference type="CDD" id="cd11644">
    <property type="entry name" value="Precorrin-6Y-MT"/>
    <property type="match status" value="1"/>
</dbReference>
<dbReference type="AlphaFoldDB" id="A0A845LH64"/>
<evidence type="ECO:0000256" key="3">
    <source>
        <dbReference type="ARBA" id="ARBA00022603"/>
    </source>
</evidence>
<dbReference type="PIRSF" id="PIRSF036428">
    <property type="entry name" value="CobL"/>
    <property type="match status" value="1"/>
</dbReference>
<dbReference type="InterPro" id="IPR014777">
    <property type="entry name" value="4pyrrole_Mease_sub1"/>
</dbReference>
<sequence>MESSSNASGTGPGFPVTVVGIGPGTDEYLTPAALQAVEEADVLVGGPRALALFARFNKPGRIIDRHLNELIEYIAVERLSGRVAVLVSGDPGYYSLLPRLTGALGAEALRVIPGLSSLQMAFARLKLPWQEATWKSMHGRPMEDVLAALDHAGWVAFLTDPDHSPEAIAAYLDARGEGERRAFVTRNLGYEDETVEEGTVHTIALVNTGAYRPAVLIVRGGVDARTDRREGMQPNPLPAILPGDGSMGSSPSIAAIGLPDDVFIRGQVPMTKSDIRALTLVRAQIGPGDIVWDVGAGTGSISVEAALQARGGQVFAVERGLVGCDLIEANGRKQGVDNLVVVAGEAPEALGDLPAPNAVIIGGSGGKLPEILETIWRRLQTGGRLVLNAVTVETVAMATHWLKQKGIPFEASQIQVNRLDPVGSVHLWKSQNPVVIIWTRKESG</sequence>
<keyword evidence="2" id="KW-0169">Cobalamin biosynthesis</keyword>
<dbReference type="SUPFAM" id="SSF53335">
    <property type="entry name" value="S-adenosyl-L-methionine-dependent methyltransferases"/>
    <property type="match status" value="1"/>
</dbReference>
<dbReference type="NCBIfam" id="TIGR02467">
    <property type="entry name" value="CbiE"/>
    <property type="match status" value="1"/>
</dbReference>
<keyword evidence="3 7" id="KW-0489">Methyltransferase</keyword>
<dbReference type="UniPathway" id="UPA00148"/>
<evidence type="ECO:0000259" key="6">
    <source>
        <dbReference type="Pfam" id="PF00590"/>
    </source>
</evidence>
<dbReference type="Gene3D" id="3.30.950.10">
    <property type="entry name" value="Methyltransferase, Cobalt-precorrin-4 Transmethylase, Domain 2"/>
    <property type="match status" value="1"/>
</dbReference>
<accession>A0A845LH64</accession>
<dbReference type="InterPro" id="IPR050714">
    <property type="entry name" value="Cobalamin_biosynth_MTase"/>
</dbReference>
<dbReference type="SUPFAM" id="SSF53790">
    <property type="entry name" value="Tetrapyrrole methylase"/>
    <property type="match status" value="1"/>
</dbReference>
<dbReference type="InterPro" id="IPR000878">
    <property type="entry name" value="4pyrrol_Mease"/>
</dbReference>
<evidence type="ECO:0000256" key="1">
    <source>
        <dbReference type="ARBA" id="ARBA00004953"/>
    </source>
</evidence>
<dbReference type="InterPro" id="IPR012818">
    <property type="entry name" value="CbiE"/>
</dbReference>
<keyword evidence="4 7" id="KW-0808">Transferase</keyword>
<dbReference type="Pfam" id="PF00590">
    <property type="entry name" value="TP_methylase"/>
    <property type="match status" value="1"/>
</dbReference>
<keyword evidence="8" id="KW-1185">Reference proteome</keyword>
<comment type="pathway">
    <text evidence="1">Cofactor biosynthesis; adenosylcobalamin biosynthesis.</text>
</comment>
<dbReference type="Gene3D" id="3.40.1010.10">
    <property type="entry name" value="Cobalt-precorrin-4 Transmethylase, Domain 1"/>
    <property type="match status" value="1"/>
</dbReference>
<dbReference type="InterPro" id="IPR029063">
    <property type="entry name" value="SAM-dependent_MTases_sf"/>
</dbReference>
<dbReference type="InterPro" id="IPR035996">
    <property type="entry name" value="4pyrrol_Methylase_sf"/>
</dbReference>
<dbReference type="GO" id="GO:0032259">
    <property type="term" value="P:methylation"/>
    <property type="evidence" value="ECO:0007669"/>
    <property type="project" value="UniProtKB-KW"/>
</dbReference>
<name>A0A845LH64_HELGE</name>
<organism evidence="7 8">
    <name type="scientific">Heliomicrobium gestii</name>
    <name type="common">Heliobacterium gestii</name>
    <dbReference type="NCBI Taxonomy" id="2699"/>
    <lineage>
        <taxon>Bacteria</taxon>
        <taxon>Bacillati</taxon>
        <taxon>Bacillota</taxon>
        <taxon>Clostridia</taxon>
        <taxon>Eubacteriales</taxon>
        <taxon>Heliobacteriaceae</taxon>
        <taxon>Heliomicrobium</taxon>
    </lineage>
</organism>
<protein>
    <submittedName>
        <fullName evidence="7">Precorrin-6y C5,15-methyltransferase (Decarboxylating) subunit CbiE</fullName>
    </submittedName>
</protein>
<dbReference type="InterPro" id="IPR006365">
    <property type="entry name" value="Cbl_synth_CobL"/>
</dbReference>
<dbReference type="PANTHER" id="PTHR43182">
    <property type="entry name" value="COBALT-PRECORRIN-6B C(15)-METHYLTRANSFERASE (DECARBOXYLATING)"/>
    <property type="match status" value="1"/>
</dbReference>
<evidence type="ECO:0000313" key="7">
    <source>
        <dbReference type="EMBL" id="MZP43755.1"/>
    </source>
</evidence>
<dbReference type="EMBL" id="WXEX01000010">
    <property type="protein sequence ID" value="MZP43755.1"/>
    <property type="molecule type" value="Genomic_DNA"/>
</dbReference>
<dbReference type="Pfam" id="PF01135">
    <property type="entry name" value="PCMT"/>
    <property type="match status" value="1"/>
</dbReference>
<dbReference type="PANTHER" id="PTHR43182:SF1">
    <property type="entry name" value="COBALT-PRECORRIN-7 C(5)-METHYLTRANSFERASE"/>
    <property type="match status" value="1"/>
</dbReference>
<comment type="caution">
    <text evidence="7">The sequence shown here is derived from an EMBL/GenBank/DDBJ whole genome shotgun (WGS) entry which is preliminary data.</text>
</comment>
<dbReference type="RefSeq" id="WP_161262327.1">
    <property type="nucleotide sequence ID" value="NZ_JAFBDC010000008.1"/>
</dbReference>
<evidence type="ECO:0000256" key="4">
    <source>
        <dbReference type="ARBA" id="ARBA00022679"/>
    </source>
</evidence>
<dbReference type="InterPro" id="IPR014776">
    <property type="entry name" value="4pyrrole_Mease_sub2"/>
</dbReference>
<dbReference type="CDD" id="cd02440">
    <property type="entry name" value="AdoMet_MTases"/>
    <property type="match status" value="1"/>
</dbReference>
<feature type="domain" description="Tetrapyrrole methylase" evidence="6">
    <location>
        <begin position="16"/>
        <end position="203"/>
    </location>
</feature>
<gene>
    <name evidence="7" type="primary">cbiE</name>
    <name evidence="7" type="ORF">GTO89_11945</name>
</gene>
<keyword evidence="5" id="KW-0949">S-adenosyl-L-methionine</keyword>